<proteinExistence type="predicted"/>
<sequence>MMRNEMNINEEEGVQRSIDKIMDKRENGEEEEEEEEMRVEKPKSSTAEELKEEERRLMENHGAFRITQMQMYFAMRNE</sequence>
<evidence type="ECO:0000313" key="2">
    <source>
        <dbReference type="Proteomes" id="UP001234297"/>
    </source>
</evidence>
<evidence type="ECO:0000313" key="1">
    <source>
        <dbReference type="EMBL" id="KAJ8644262.1"/>
    </source>
</evidence>
<comment type="caution">
    <text evidence="1">The sequence shown here is derived from an EMBL/GenBank/DDBJ whole genome shotgun (WGS) entry which is preliminary data.</text>
</comment>
<dbReference type="Proteomes" id="UP001234297">
    <property type="component" value="Chromosome 2"/>
</dbReference>
<keyword evidence="2" id="KW-1185">Reference proteome</keyword>
<protein>
    <submittedName>
        <fullName evidence="1">Uncharacterized protein</fullName>
    </submittedName>
</protein>
<name>A0ACC2MER5_PERAE</name>
<accession>A0ACC2MER5</accession>
<gene>
    <name evidence="1" type="ORF">MRB53_006010</name>
</gene>
<organism evidence="1 2">
    <name type="scientific">Persea americana</name>
    <name type="common">Avocado</name>
    <dbReference type="NCBI Taxonomy" id="3435"/>
    <lineage>
        <taxon>Eukaryota</taxon>
        <taxon>Viridiplantae</taxon>
        <taxon>Streptophyta</taxon>
        <taxon>Embryophyta</taxon>
        <taxon>Tracheophyta</taxon>
        <taxon>Spermatophyta</taxon>
        <taxon>Magnoliopsida</taxon>
        <taxon>Magnoliidae</taxon>
        <taxon>Laurales</taxon>
        <taxon>Lauraceae</taxon>
        <taxon>Persea</taxon>
    </lineage>
</organism>
<dbReference type="EMBL" id="CM056810">
    <property type="protein sequence ID" value="KAJ8644262.1"/>
    <property type="molecule type" value="Genomic_DNA"/>
</dbReference>
<reference evidence="1 2" key="1">
    <citation type="journal article" date="2022" name="Hortic Res">
        <title>A haplotype resolved chromosomal level avocado genome allows analysis of novel avocado genes.</title>
        <authorList>
            <person name="Nath O."/>
            <person name="Fletcher S.J."/>
            <person name="Hayward A."/>
            <person name="Shaw L.M."/>
            <person name="Masouleh A.K."/>
            <person name="Furtado A."/>
            <person name="Henry R.J."/>
            <person name="Mitter N."/>
        </authorList>
    </citation>
    <scope>NUCLEOTIDE SEQUENCE [LARGE SCALE GENOMIC DNA]</scope>
    <source>
        <strain evidence="2">cv. Hass</strain>
    </source>
</reference>